<dbReference type="Gene3D" id="1.10.150.240">
    <property type="entry name" value="Putative phosphatase, domain 2"/>
    <property type="match status" value="1"/>
</dbReference>
<evidence type="ECO:0000313" key="6">
    <source>
        <dbReference type="EMBL" id="MBF8641776.1"/>
    </source>
</evidence>
<evidence type="ECO:0000256" key="5">
    <source>
        <dbReference type="ARBA" id="ARBA00023277"/>
    </source>
</evidence>
<keyword evidence="4" id="KW-0460">Magnesium</keyword>
<dbReference type="PANTHER" id="PTHR46193:SF18">
    <property type="entry name" value="HEXITOL PHOSPHATASE B"/>
    <property type="match status" value="1"/>
</dbReference>
<keyword evidence="5" id="KW-0119">Carbohydrate metabolism</keyword>
<dbReference type="NCBIfam" id="TIGR01509">
    <property type="entry name" value="HAD-SF-IA-v3"/>
    <property type="match status" value="1"/>
</dbReference>
<evidence type="ECO:0000313" key="7">
    <source>
        <dbReference type="EMBL" id="SPZ11729.1"/>
    </source>
</evidence>
<dbReference type="SFLD" id="SFLDS00003">
    <property type="entry name" value="Haloacid_Dehalogenase"/>
    <property type="match status" value="1"/>
</dbReference>
<dbReference type="SUPFAM" id="SSF56784">
    <property type="entry name" value="HAD-like"/>
    <property type="match status" value="1"/>
</dbReference>
<protein>
    <submittedName>
        <fullName evidence="7">HAD family hydrolase</fullName>
        <ecNumber evidence="7">3.1.3.-</ecNumber>
    </submittedName>
    <submittedName>
        <fullName evidence="6">HAD family phosphatase</fullName>
    </submittedName>
</protein>
<reference evidence="6 9" key="2">
    <citation type="submission" date="2020-10" db="EMBL/GenBank/DDBJ databases">
        <title>Genome sequences of Pseudomonas isolates.</title>
        <authorList>
            <person name="Wessels L."/>
            <person name="Reich F."/>
            <person name="Hammerl J."/>
        </authorList>
    </citation>
    <scope>NUCLEOTIDE SEQUENCE [LARGE SCALE GENOMIC DNA]</scope>
    <source>
        <strain evidence="6 9">20-MO00624-0</strain>
    </source>
</reference>
<reference evidence="7 8" key="1">
    <citation type="submission" date="2018-06" db="EMBL/GenBank/DDBJ databases">
        <authorList>
            <consortium name="Pathogen Informatics"/>
            <person name="Doyle S."/>
        </authorList>
    </citation>
    <scope>NUCLEOTIDE SEQUENCE [LARGE SCALE GENOMIC DNA]</scope>
    <source>
        <strain evidence="7 8">NCTC11842</strain>
    </source>
</reference>
<dbReference type="PANTHER" id="PTHR46193">
    <property type="entry name" value="6-PHOSPHOGLUCONATE PHOSPHATASE"/>
    <property type="match status" value="1"/>
</dbReference>
<evidence type="ECO:0000256" key="4">
    <source>
        <dbReference type="ARBA" id="ARBA00022842"/>
    </source>
</evidence>
<keyword evidence="3" id="KW-0479">Metal-binding</keyword>
<evidence type="ECO:0000256" key="3">
    <source>
        <dbReference type="ARBA" id="ARBA00022723"/>
    </source>
</evidence>
<dbReference type="GO" id="GO:0046872">
    <property type="term" value="F:metal ion binding"/>
    <property type="evidence" value="ECO:0007669"/>
    <property type="project" value="UniProtKB-KW"/>
</dbReference>
<evidence type="ECO:0000313" key="9">
    <source>
        <dbReference type="Proteomes" id="UP000626180"/>
    </source>
</evidence>
<dbReference type="Gene3D" id="3.40.50.1000">
    <property type="entry name" value="HAD superfamily/HAD-like"/>
    <property type="match status" value="1"/>
</dbReference>
<dbReference type="EMBL" id="UAUF01000014">
    <property type="protein sequence ID" value="SPZ11729.1"/>
    <property type="molecule type" value="Genomic_DNA"/>
</dbReference>
<dbReference type="InterPro" id="IPR023198">
    <property type="entry name" value="PGP-like_dom2"/>
</dbReference>
<name>A0A2X2ETQ8_PSELU</name>
<dbReference type="InterPro" id="IPR023214">
    <property type="entry name" value="HAD_sf"/>
</dbReference>
<evidence type="ECO:0000256" key="2">
    <source>
        <dbReference type="ARBA" id="ARBA00006171"/>
    </source>
</evidence>
<dbReference type="EMBL" id="JADMCD010000007">
    <property type="protein sequence ID" value="MBF8641776.1"/>
    <property type="molecule type" value="Genomic_DNA"/>
</dbReference>
<dbReference type="Proteomes" id="UP000626180">
    <property type="component" value="Unassembled WGS sequence"/>
</dbReference>
<comment type="cofactor">
    <cofactor evidence="1">
        <name>Mg(2+)</name>
        <dbReference type="ChEBI" id="CHEBI:18420"/>
    </cofactor>
</comment>
<organism evidence="7 8">
    <name type="scientific">Pseudomonas luteola</name>
    <dbReference type="NCBI Taxonomy" id="47886"/>
    <lineage>
        <taxon>Bacteria</taxon>
        <taxon>Pseudomonadati</taxon>
        <taxon>Pseudomonadota</taxon>
        <taxon>Gammaproteobacteria</taxon>
        <taxon>Pseudomonadales</taxon>
        <taxon>Pseudomonadaceae</taxon>
        <taxon>Pseudomonas</taxon>
    </lineage>
</organism>
<evidence type="ECO:0000313" key="8">
    <source>
        <dbReference type="Proteomes" id="UP000250443"/>
    </source>
</evidence>
<evidence type="ECO:0000256" key="1">
    <source>
        <dbReference type="ARBA" id="ARBA00001946"/>
    </source>
</evidence>
<keyword evidence="7" id="KW-0378">Hydrolase</keyword>
<dbReference type="InterPro" id="IPR036412">
    <property type="entry name" value="HAD-like_sf"/>
</dbReference>
<dbReference type="RefSeq" id="WP_010795735.1">
    <property type="nucleotide sequence ID" value="NZ_CP069262.1"/>
</dbReference>
<dbReference type="SFLD" id="SFLDG01129">
    <property type="entry name" value="C1.5:_HAD__Beta-PGM__Phosphata"/>
    <property type="match status" value="1"/>
</dbReference>
<dbReference type="EC" id="3.1.3.-" evidence="7"/>
<dbReference type="Proteomes" id="UP000250443">
    <property type="component" value="Unassembled WGS sequence"/>
</dbReference>
<sequence>MLNTLIFDLDGTLTDTDPVHYQAWKQLLAREGRNLSEEDFRRHISGRANDAVCKDLYPDKTPDEHTVIANEKEALLRELANTLEPTAGLETLLSYADQQGWKHAIVTNAPRANVHHMLKALGLENRFPLVVLGEELERSKPDPLPYTTALNTLEIQPRQALVFEDSIPGLTAAKAAGIVTVGITSTLTADELLAAGADLAIADFNDPRLWEMLKRTS</sequence>
<dbReference type="CDD" id="cd07505">
    <property type="entry name" value="HAD_BPGM-like"/>
    <property type="match status" value="1"/>
</dbReference>
<keyword evidence="9" id="KW-1185">Reference proteome</keyword>
<gene>
    <name evidence="6" type="ORF">IRZ65_13900</name>
    <name evidence="7" type="ORF">NCTC11842_03980</name>
</gene>
<accession>A0A2X2ETQ8</accession>
<dbReference type="InterPro" id="IPR041492">
    <property type="entry name" value="HAD_2"/>
</dbReference>
<dbReference type="AlphaFoldDB" id="A0A2X2ETQ8"/>
<dbReference type="InterPro" id="IPR051600">
    <property type="entry name" value="Beta-PGM-like"/>
</dbReference>
<proteinExistence type="inferred from homology"/>
<dbReference type="Pfam" id="PF13419">
    <property type="entry name" value="HAD_2"/>
    <property type="match status" value="1"/>
</dbReference>
<comment type="similarity">
    <text evidence="2">Belongs to the HAD-like hydrolase superfamily. CbbY/CbbZ/Gph/YieH family.</text>
</comment>
<dbReference type="GO" id="GO:0016787">
    <property type="term" value="F:hydrolase activity"/>
    <property type="evidence" value="ECO:0007669"/>
    <property type="project" value="UniProtKB-KW"/>
</dbReference>
<dbReference type="InterPro" id="IPR006439">
    <property type="entry name" value="HAD-SF_hydro_IA"/>
</dbReference>
<dbReference type="SFLD" id="SFLDG01135">
    <property type="entry name" value="C1.5.6:_HAD__Beta-PGM__Phospha"/>
    <property type="match status" value="1"/>
</dbReference>